<feature type="signal peptide" evidence="8">
    <location>
        <begin position="1"/>
        <end position="24"/>
    </location>
</feature>
<feature type="compositionally biased region" description="Basic and acidic residues" evidence="6">
    <location>
        <begin position="332"/>
        <end position="351"/>
    </location>
</feature>
<dbReference type="PANTHER" id="PTHR21419">
    <property type="match status" value="1"/>
</dbReference>
<dbReference type="eggNOG" id="ENOG502QRZ6">
    <property type="taxonomic scope" value="Eukaryota"/>
</dbReference>
<reference evidence="11" key="1">
    <citation type="journal article" date="2015" name="Nat. Plants">
        <title>Genome expansion of Arabis alpina linked with retrotransposition and reduced symmetric DNA methylation.</title>
        <authorList>
            <person name="Willing E.M."/>
            <person name="Rawat V."/>
            <person name="Mandakova T."/>
            <person name="Maumus F."/>
            <person name="James G.V."/>
            <person name="Nordstroem K.J."/>
            <person name="Becker C."/>
            <person name="Warthmann N."/>
            <person name="Chica C."/>
            <person name="Szarzynska B."/>
            <person name="Zytnicki M."/>
            <person name="Albani M.C."/>
            <person name="Kiefer C."/>
            <person name="Bergonzi S."/>
            <person name="Castaings L."/>
            <person name="Mateos J.L."/>
            <person name="Berns M.C."/>
            <person name="Bujdoso N."/>
            <person name="Piofczyk T."/>
            <person name="de Lorenzo L."/>
            <person name="Barrero-Sicilia C."/>
            <person name="Mateos I."/>
            <person name="Piednoel M."/>
            <person name="Hagmann J."/>
            <person name="Chen-Min-Tao R."/>
            <person name="Iglesias-Fernandez R."/>
            <person name="Schuster S.C."/>
            <person name="Alonso-Blanco C."/>
            <person name="Roudier F."/>
            <person name="Carbonero P."/>
            <person name="Paz-Ares J."/>
            <person name="Davis S.J."/>
            <person name="Pecinka A."/>
            <person name="Quesneville H."/>
            <person name="Colot V."/>
            <person name="Lysak M.A."/>
            <person name="Weigel D."/>
            <person name="Coupland G."/>
            <person name="Schneeberger K."/>
        </authorList>
    </citation>
    <scope>NUCLEOTIDE SEQUENCE [LARGE SCALE GENOMIC DNA]</scope>
    <source>
        <strain evidence="11">cv. Pajares</strain>
    </source>
</reference>
<name>A0A087H851_ARAAL</name>
<evidence type="ECO:0000256" key="6">
    <source>
        <dbReference type="SAM" id="MobiDB-lite"/>
    </source>
</evidence>
<evidence type="ECO:0000256" key="8">
    <source>
        <dbReference type="SAM" id="SignalP"/>
    </source>
</evidence>
<dbReference type="GO" id="GO:0016020">
    <property type="term" value="C:membrane"/>
    <property type="evidence" value="ECO:0007669"/>
    <property type="project" value="UniProtKB-SubCell"/>
</dbReference>
<dbReference type="SUPFAM" id="SSF69318">
    <property type="entry name" value="Integrin alpha N-terminal domain"/>
    <property type="match status" value="1"/>
</dbReference>
<evidence type="ECO:0000256" key="3">
    <source>
        <dbReference type="ARBA" id="ARBA00022729"/>
    </source>
</evidence>
<gene>
    <name evidence="10" type="ordered locus">AALP_Aa3g096500</name>
</gene>
<evidence type="ECO:0000256" key="1">
    <source>
        <dbReference type="ARBA" id="ARBA00004167"/>
    </source>
</evidence>
<dbReference type="InterPro" id="IPR028994">
    <property type="entry name" value="Integrin_alpha_N"/>
</dbReference>
<comment type="subcellular location">
    <subcellularLocation>
        <location evidence="1">Membrane</location>
        <topology evidence="1">Single-pass membrane protein</topology>
    </subcellularLocation>
</comment>
<keyword evidence="3 8" id="KW-0732">Signal</keyword>
<proteinExistence type="predicted"/>
<evidence type="ECO:0000256" key="5">
    <source>
        <dbReference type="ARBA" id="ARBA00023136"/>
    </source>
</evidence>
<keyword evidence="2 7" id="KW-0812">Transmembrane</keyword>
<dbReference type="Proteomes" id="UP000029120">
    <property type="component" value="Chromosome 3"/>
</dbReference>
<dbReference type="InterPro" id="IPR045232">
    <property type="entry name" value="FAM234"/>
</dbReference>
<dbReference type="OrthoDB" id="200924at2759"/>
<evidence type="ECO:0000256" key="7">
    <source>
        <dbReference type="SAM" id="Phobius"/>
    </source>
</evidence>
<sequence>MKSRARRFLLICLLFFTLSNLSYGENKFRERKATDDELAFPEIDEDALLNTQCPRKLELRWQTEVTSSIYATPLIADINSDGKLDIVVPSFVHYLEVLEGADGDKMPGWPAFHQSNVHASPLLFDIDKDGVREIALATYNGEVLFFRVSGFLMSDKLEVPRRKVHKNWHVGLNPDPVDRSHPDVHDEKLVQEAMEMKSSTTQKNATTTTTPNVTVSMPKEVHGGASNVSSQEDQKKPENNQTEALVKPTPELHNSSMGAEANNSAANDTTAGSTEKLNGNVTTNEVDQSKISEAKNETVIKLNSSTDNSSETLGTSGNSSTTETGTKIGRRLLADDGSKESADSYSEHKDNNEGVRMATVENDGLLEAEADSSFDLLRDPDELGDEYSYDYDDYVNDTMWGDEEWVEGQHENSEDYVNIDAHILCTPVIADIDKDGVDEMVIAVSYFFDPEYYDNPEHLKELGGLDIKNYIASSIVVFNLDTKQVKWTKELDLSTEKANFRAYIYSSPTVVDLDGDGYLDILVGTSFGLFYVMDHRGNIREKFPLEMAEIQGAVVAADINDDGKIELVTTDSHGNVAAWTTQGVEIWETHLKSLVPQGPSIGDVDGDGHTDVVVPTTSGNIYVLSGNDGSIVRPYPYRTHGRVMNQLLLVDLNKRGEKKNGLTIVTTSFDGYLYLIDGPTSCTDVVDIGETSYSMVLADNVDGGDDLDLIVSTMNGNVFCFSTPSPHHPLKAWRSTNQGRNNKANRYNRQGVFVTQSTRGFRDEEGKNFWAEIEIVDKYRYPSGSQAPYNVTTTLLVPGNYQGDRRIKQSQIYDRPGKYRIKLPTVGVRTTGTVMVDMVDKNGLHFSDEFSLTFHMYYYKLLKWLLVLPMLGMFGLLVILRPQEAVPLPSFSRNTDL</sequence>
<feature type="domain" description="DEX1 C-terminal" evidence="9">
    <location>
        <begin position="751"/>
        <end position="855"/>
    </location>
</feature>
<dbReference type="InterPro" id="IPR015943">
    <property type="entry name" value="WD40/YVTN_repeat-like_dom_sf"/>
</dbReference>
<accession>A0A087H851</accession>
<dbReference type="Pfam" id="PF23722">
    <property type="entry name" value="Beta-sand_DEX1"/>
    <property type="match status" value="1"/>
</dbReference>
<keyword evidence="5 7" id="KW-0472">Membrane</keyword>
<feature type="compositionally biased region" description="Basic and acidic residues" evidence="6">
    <location>
        <begin position="287"/>
        <end position="298"/>
    </location>
</feature>
<feature type="transmembrane region" description="Helical" evidence="7">
    <location>
        <begin position="861"/>
        <end position="880"/>
    </location>
</feature>
<dbReference type="Pfam" id="PF01839">
    <property type="entry name" value="FG-GAP"/>
    <property type="match status" value="1"/>
</dbReference>
<dbReference type="InterPro" id="IPR056376">
    <property type="entry name" value="DEX1_C"/>
</dbReference>
<dbReference type="Gramene" id="KFK38303">
    <property type="protein sequence ID" value="KFK38303"/>
    <property type="gene ID" value="AALP_AA3G096500"/>
</dbReference>
<dbReference type="PANTHER" id="PTHR21419:SF23">
    <property type="entry name" value="PROTEIN DEFECTIVE IN EXINE FORMATION 1"/>
    <property type="match status" value="1"/>
</dbReference>
<evidence type="ECO:0000256" key="4">
    <source>
        <dbReference type="ARBA" id="ARBA00022989"/>
    </source>
</evidence>
<dbReference type="AlphaFoldDB" id="A0A087H851"/>
<dbReference type="InterPro" id="IPR013517">
    <property type="entry name" value="FG-GAP"/>
</dbReference>
<evidence type="ECO:0000259" key="9">
    <source>
        <dbReference type="Pfam" id="PF23722"/>
    </source>
</evidence>
<feature type="compositionally biased region" description="Polar residues" evidence="6">
    <location>
        <begin position="252"/>
        <end position="286"/>
    </location>
</feature>
<evidence type="ECO:0000256" key="2">
    <source>
        <dbReference type="ARBA" id="ARBA00022692"/>
    </source>
</evidence>
<dbReference type="Pfam" id="PF13517">
    <property type="entry name" value="FG-GAP_3"/>
    <property type="match status" value="1"/>
</dbReference>
<feature type="compositionally biased region" description="Low complexity" evidence="6">
    <location>
        <begin position="197"/>
        <end position="215"/>
    </location>
</feature>
<protein>
    <recommendedName>
        <fullName evidence="9">DEX1 C-terminal domain-containing protein</fullName>
    </recommendedName>
</protein>
<feature type="compositionally biased region" description="Low complexity" evidence="6">
    <location>
        <begin position="308"/>
        <end position="326"/>
    </location>
</feature>
<dbReference type="Gene3D" id="2.130.10.10">
    <property type="entry name" value="YVTN repeat-like/Quinoprotein amine dehydrogenase"/>
    <property type="match status" value="1"/>
</dbReference>
<keyword evidence="11" id="KW-1185">Reference proteome</keyword>
<feature type="chain" id="PRO_5001822881" description="DEX1 C-terminal domain-containing protein" evidence="8">
    <location>
        <begin position="25"/>
        <end position="897"/>
    </location>
</feature>
<keyword evidence="4 7" id="KW-1133">Transmembrane helix</keyword>
<evidence type="ECO:0000313" key="11">
    <source>
        <dbReference type="Proteomes" id="UP000029120"/>
    </source>
</evidence>
<dbReference type="GO" id="GO:0010584">
    <property type="term" value="P:pollen exine formation"/>
    <property type="evidence" value="ECO:0007669"/>
    <property type="project" value="EnsemblPlants"/>
</dbReference>
<feature type="region of interest" description="Disordered" evidence="6">
    <location>
        <begin position="195"/>
        <end position="351"/>
    </location>
</feature>
<dbReference type="EMBL" id="CM002871">
    <property type="protein sequence ID" value="KFK38303.1"/>
    <property type="molecule type" value="Genomic_DNA"/>
</dbReference>
<dbReference type="OMA" id="TMWGDED"/>
<organism evidence="10 11">
    <name type="scientific">Arabis alpina</name>
    <name type="common">Alpine rock-cress</name>
    <dbReference type="NCBI Taxonomy" id="50452"/>
    <lineage>
        <taxon>Eukaryota</taxon>
        <taxon>Viridiplantae</taxon>
        <taxon>Streptophyta</taxon>
        <taxon>Embryophyta</taxon>
        <taxon>Tracheophyta</taxon>
        <taxon>Spermatophyta</taxon>
        <taxon>Magnoliopsida</taxon>
        <taxon>eudicotyledons</taxon>
        <taxon>Gunneridae</taxon>
        <taxon>Pentapetalae</taxon>
        <taxon>rosids</taxon>
        <taxon>malvids</taxon>
        <taxon>Brassicales</taxon>
        <taxon>Brassicaceae</taxon>
        <taxon>Arabideae</taxon>
        <taxon>Arabis</taxon>
    </lineage>
</organism>
<evidence type="ECO:0000313" key="10">
    <source>
        <dbReference type="EMBL" id="KFK38303.1"/>
    </source>
</evidence>